<reference evidence="2 3" key="1">
    <citation type="submission" date="2023-02" db="EMBL/GenBank/DDBJ databases">
        <title>Genome sequence of Shewanella metallivivens ER-Te-42B-Light, sp. nov., enriched from sulfide tube worms (Riftia pachyptila) isolated from Explorer Ridge in the Pacific Ocean.</title>
        <authorList>
            <person name="Maltman C."/>
            <person name="Kuzyk S.B."/>
            <person name="Kyndt J.A."/>
            <person name="Yurkov V."/>
        </authorList>
    </citation>
    <scope>NUCLEOTIDE SEQUENCE [LARGE SCALE GENOMIC DNA]</scope>
    <source>
        <strain evidence="2 3">ER-Te-42B-Light</strain>
    </source>
</reference>
<comment type="caution">
    <text evidence="2">The sequence shown here is derived from an EMBL/GenBank/DDBJ whole genome shotgun (WGS) entry which is preliminary data.</text>
</comment>
<gene>
    <name evidence="2" type="ORF">PQR79_17075</name>
</gene>
<evidence type="ECO:0000256" key="1">
    <source>
        <dbReference type="SAM" id="Phobius"/>
    </source>
</evidence>
<organism evidence="2 3">
    <name type="scientific">Shewanella metallivivens</name>
    <dbReference type="NCBI Taxonomy" id="2872342"/>
    <lineage>
        <taxon>Bacteria</taxon>
        <taxon>Pseudomonadati</taxon>
        <taxon>Pseudomonadota</taxon>
        <taxon>Gammaproteobacteria</taxon>
        <taxon>Alteromonadales</taxon>
        <taxon>Shewanellaceae</taxon>
        <taxon>Shewanella</taxon>
    </lineage>
</organism>
<proteinExistence type="predicted"/>
<keyword evidence="1" id="KW-1133">Transmembrane helix</keyword>
<feature type="transmembrane region" description="Helical" evidence="1">
    <location>
        <begin position="83"/>
        <end position="107"/>
    </location>
</feature>
<protein>
    <submittedName>
        <fullName evidence="2">Uncharacterized protein</fullName>
    </submittedName>
</protein>
<accession>A0ABT5TQK7</accession>
<feature type="transmembrane region" description="Helical" evidence="1">
    <location>
        <begin position="6"/>
        <end position="25"/>
    </location>
</feature>
<evidence type="ECO:0000313" key="2">
    <source>
        <dbReference type="EMBL" id="MDD8060782.1"/>
    </source>
</evidence>
<keyword evidence="3" id="KW-1185">Reference proteome</keyword>
<name>A0ABT5TQK7_9GAMM</name>
<feature type="transmembrane region" description="Helical" evidence="1">
    <location>
        <begin position="45"/>
        <end position="63"/>
    </location>
</feature>
<sequence>MRRFDIGSGISIVFVAVLAAVAYFYQDVAMGTMRQALENGYLKIFLNMIILIIVLTHTIKVQAQSSSRSLLVKSGFLPVDMSLTIGTYMAVSTTACSLLEGAFLQQFYDVTYFLKFDQLDIYVLIGVSALLLWYVALHMYQIGVELLFPVATPELSTEEMHNKSRQSDASRTGASA</sequence>
<dbReference type="Proteomes" id="UP001213691">
    <property type="component" value="Unassembled WGS sequence"/>
</dbReference>
<dbReference type="RefSeq" id="WP_238107856.1">
    <property type="nucleotide sequence ID" value="NZ_JAQQPZ010000013.1"/>
</dbReference>
<feature type="transmembrane region" description="Helical" evidence="1">
    <location>
        <begin position="119"/>
        <end position="140"/>
    </location>
</feature>
<evidence type="ECO:0000313" key="3">
    <source>
        <dbReference type="Proteomes" id="UP001213691"/>
    </source>
</evidence>
<keyword evidence="1" id="KW-0472">Membrane</keyword>
<keyword evidence="1" id="KW-0812">Transmembrane</keyword>
<dbReference type="EMBL" id="JAQQPZ010000013">
    <property type="protein sequence ID" value="MDD8060782.1"/>
    <property type="molecule type" value="Genomic_DNA"/>
</dbReference>